<feature type="compositionally biased region" description="Low complexity" evidence="1">
    <location>
        <begin position="161"/>
        <end position="173"/>
    </location>
</feature>
<keyword evidence="3" id="KW-1185">Reference proteome</keyword>
<dbReference type="Proteomes" id="UP001591681">
    <property type="component" value="Unassembled WGS sequence"/>
</dbReference>
<evidence type="ECO:0000256" key="1">
    <source>
        <dbReference type="SAM" id="MobiDB-lite"/>
    </source>
</evidence>
<feature type="compositionally biased region" description="Acidic residues" evidence="1">
    <location>
        <begin position="185"/>
        <end position="198"/>
    </location>
</feature>
<dbReference type="EMBL" id="JBHFQA010000012">
    <property type="protein sequence ID" value="KAL2089403.1"/>
    <property type="molecule type" value="Genomic_DNA"/>
</dbReference>
<name>A0ABD1JRH1_9TELE</name>
<comment type="caution">
    <text evidence="2">The sequence shown here is derived from an EMBL/GenBank/DDBJ whole genome shotgun (WGS) entry which is preliminary data.</text>
</comment>
<accession>A0ABD1JRH1</accession>
<sequence>MEQNQPPVDLTTSTLPLNHTDTETVFSQHIDREDSASPVSEHCLDRSEEAEQETDIFHGSESLAPQEQGLDDECVISSSEGVSSFVDSPTASSLVTCSIDYLQSEGLEAQKGHSPSPETLPPQAAQAVGDEDRCTINTQVSTHTQHAAGGSPKHTHTHTWVQQQQQLSQSSVSPADGPTNHEEEKTQEEEEEEEDEFDSLAKDFDQSLDQLNQLILDLDPEFEPNPTPMRGHMTRSASLYTNGVSRTHSSDFLYRQASDVTDYPGFLSPVGDFSHVFSHQSPLYSPSFTQLYRSDSIEYEDHSPLMDSPQWAGSGHAPPTPAFPVCPPTPYGNYFINASA</sequence>
<evidence type="ECO:0000313" key="3">
    <source>
        <dbReference type="Proteomes" id="UP001591681"/>
    </source>
</evidence>
<dbReference type="AlphaFoldDB" id="A0ABD1JRH1"/>
<gene>
    <name evidence="2" type="ORF">ACEWY4_014091</name>
</gene>
<reference evidence="2 3" key="1">
    <citation type="submission" date="2024-09" db="EMBL/GenBank/DDBJ databases">
        <title>A chromosome-level genome assembly of Gray's grenadier anchovy, Coilia grayii.</title>
        <authorList>
            <person name="Fu Z."/>
        </authorList>
    </citation>
    <scope>NUCLEOTIDE SEQUENCE [LARGE SCALE GENOMIC DNA]</scope>
    <source>
        <strain evidence="2">G4</strain>
        <tissue evidence="2">Muscle</tissue>
    </source>
</reference>
<proteinExistence type="predicted"/>
<organism evidence="2 3">
    <name type="scientific">Coilia grayii</name>
    <name type="common">Gray's grenadier anchovy</name>
    <dbReference type="NCBI Taxonomy" id="363190"/>
    <lineage>
        <taxon>Eukaryota</taxon>
        <taxon>Metazoa</taxon>
        <taxon>Chordata</taxon>
        <taxon>Craniata</taxon>
        <taxon>Vertebrata</taxon>
        <taxon>Euteleostomi</taxon>
        <taxon>Actinopterygii</taxon>
        <taxon>Neopterygii</taxon>
        <taxon>Teleostei</taxon>
        <taxon>Clupei</taxon>
        <taxon>Clupeiformes</taxon>
        <taxon>Clupeoidei</taxon>
        <taxon>Engraulidae</taxon>
        <taxon>Coilinae</taxon>
        <taxon>Coilia</taxon>
    </lineage>
</organism>
<protein>
    <submittedName>
        <fullName evidence="2">Uncharacterized protein</fullName>
    </submittedName>
</protein>
<evidence type="ECO:0000313" key="2">
    <source>
        <dbReference type="EMBL" id="KAL2089403.1"/>
    </source>
</evidence>
<feature type="compositionally biased region" description="Polar residues" evidence="1">
    <location>
        <begin position="135"/>
        <end position="145"/>
    </location>
</feature>
<feature type="region of interest" description="Disordered" evidence="1">
    <location>
        <begin position="29"/>
        <end position="71"/>
    </location>
</feature>
<feature type="region of interest" description="Disordered" evidence="1">
    <location>
        <begin position="106"/>
        <end position="199"/>
    </location>
</feature>